<dbReference type="NCBIfam" id="TIGR00277">
    <property type="entry name" value="HDIG"/>
    <property type="match status" value="1"/>
</dbReference>
<comment type="caution">
    <text evidence="2">The sequence shown here is derived from an EMBL/GenBank/DDBJ whole genome shotgun (WGS) entry which is preliminary data.</text>
</comment>
<dbReference type="InterPro" id="IPR006675">
    <property type="entry name" value="HDIG_dom"/>
</dbReference>
<dbReference type="SUPFAM" id="SSF109604">
    <property type="entry name" value="HD-domain/PDEase-like"/>
    <property type="match status" value="1"/>
</dbReference>
<feature type="domain" description="HD-GYP" evidence="1">
    <location>
        <begin position="105"/>
        <end position="301"/>
    </location>
</feature>
<gene>
    <name evidence="2" type="primary">rpfG_8</name>
    <name evidence="2" type="ORF">AN619_20340</name>
</gene>
<dbReference type="PANTHER" id="PTHR43155">
    <property type="entry name" value="CYCLIC DI-GMP PHOSPHODIESTERASE PA4108-RELATED"/>
    <property type="match status" value="1"/>
</dbReference>
<dbReference type="STRING" id="520762.AN619_20340"/>
<dbReference type="Pfam" id="PF13487">
    <property type="entry name" value="HD_5"/>
    <property type="match status" value="1"/>
</dbReference>
<dbReference type="PROSITE" id="PS51832">
    <property type="entry name" value="HD_GYP"/>
    <property type="match status" value="1"/>
</dbReference>
<dbReference type="Gene3D" id="1.10.3210.10">
    <property type="entry name" value="Hypothetical protein af1432"/>
    <property type="match status" value="1"/>
</dbReference>
<protein>
    <submittedName>
        <fullName evidence="2">Cyclic di-GMP phosphodiesterase response regulator RpfG</fullName>
        <ecNumber evidence="2">3.1.4.52</ecNumber>
    </submittedName>
</protein>
<dbReference type="Proteomes" id="UP000070456">
    <property type="component" value="Unassembled WGS sequence"/>
</dbReference>
<dbReference type="GO" id="GO:0071111">
    <property type="term" value="F:cyclic-guanylate-specific phosphodiesterase activity"/>
    <property type="evidence" value="ECO:0007669"/>
    <property type="project" value="UniProtKB-EC"/>
</dbReference>
<reference evidence="2 3" key="1">
    <citation type="submission" date="2015-12" db="EMBL/GenBank/DDBJ databases">
        <title>Draft genome sequence of the thermoanaerobe Thermotalea metallivorans, an isolate from the runoff channel of the Great Artesian Basin, Australia.</title>
        <authorList>
            <person name="Patel B.K."/>
        </authorList>
    </citation>
    <scope>NUCLEOTIDE SEQUENCE [LARGE SCALE GENOMIC DNA]</scope>
    <source>
        <strain evidence="2 3">B2-1</strain>
    </source>
</reference>
<accession>A0A140L310</accession>
<dbReference type="AlphaFoldDB" id="A0A140L310"/>
<evidence type="ECO:0000313" key="2">
    <source>
        <dbReference type="EMBL" id="KXG74935.1"/>
    </source>
</evidence>
<dbReference type="RefSeq" id="WP_068556597.1">
    <property type="nucleotide sequence ID" value="NZ_LOEE01000044.1"/>
</dbReference>
<dbReference type="OrthoDB" id="9804747at2"/>
<dbReference type="InterPro" id="IPR003607">
    <property type="entry name" value="HD/PDEase_dom"/>
</dbReference>
<dbReference type="EC" id="3.1.4.52" evidence="2"/>
<proteinExistence type="predicted"/>
<dbReference type="EMBL" id="LOEE01000044">
    <property type="protein sequence ID" value="KXG74935.1"/>
    <property type="molecule type" value="Genomic_DNA"/>
</dbReference>
<name>A0A140L310_9FIRM</name>
<dbReference type="InterPro" id="IPR037522">
    <property type="entry name" value="HD_GYP_dom"/>
</dbReference>
<dbReference type="PANTHER" id="PTHR43155:SF2">
    <property type="entry name" value="CYCLIC DI-GMP PHOSPHODIESTERASE PA4108"/>
    <property type="match status" value="1"/>
</dbReference>
<evidence type="ECO:0000259" key="1">
    <source>
        <dbReference type="PROSITE" id="PS51832"/>
    </source>
</evidence>
<sequence length="355" mass="40465">MHRIKIDFIKNGMIAAKNIYTSDGKLLITAGVELKEIYIHRLKELGIGEIYIHAEETADVIIEDIIREQNRLEAKKLVQKVMEDLRLGKSIDTLEIYQQVTSIIDDLLRKKDIMVHLCDIRAADDYTFAHSVNVCVLSILAGISLGYDDRKLQQLGVGALLHDIGKMWISLYILNKPDLLNDEEFNEIKRHAEIGYEMLRRIPEMEGDAIVVALTHHERYNGSGYPFGKKGEDIHEYARIVAIADVYDALTSDRVYKKKILPHQAMTYVISTAGNLFDPQMVKHFVKHIAAYPVGYLVSLNTGEKGIVVDANHHFPTRPRVRILYDAKGKKLMNRKEIDLTQHPSLVITDVLEKL</sequence>
<keyword evidence="2" id="KW-0378">Hydrolase</keyword>
<organism evidence="2 3">
    <name type="scientific">Thermotalea metallivorans</name>
    <dbReference type="NCBI Taxonomy" id="520762"/>
    <lineage>
        <taxon>Bacteria</taxon>
        <taxon>Bacillati</taxon>
        <taxon>Bacillota</taxon>
        <taxon>Clostridia</taxon>
        <taxon>Peptostreptococcales</taxon>
        <taxon>Thermotaleaceae</taxon>
        <taxon>Thermotalea</taxon>
    </lineage>
</organism>
<dbReference type="SMART" id="SM00471">
    <property type="entry name" value="HDc"/>
    <property type="match status" value="1"/>
</dbReference>
<keyword evidence="3" id="KW-1185">Reference proteome</keyword>
<evidence type="ECO:0000313" key="3">
    <source>
        <dbReference type="Proteomes" id="UP000070456"/>
    </source>
</evidence>
<dbReference type="CDD" id="cd00077">
    <property type="entry name" value="HDc"/>
    <property type="match status" value="1"/>
</dbReference>